<name>A0ACC1CG02_9NEOP</name>
<organism evidence="1 2">
    <name type="scientific">Dendrolimus kikuchii</name>
    <dbReference type="NCBI Taxonomy" id="765133"/>
    <lineage>
        <taxon>Eukaryota</taxon>
        <taxon>Metazoa</taxon>
        <taxon>Ecdysozoa</taxon>
        <taxon>Arthropoda</taxon>
        <taxon>Hexapoda</taxon>
        <taxon>Insecta</taxon>
        <taxon>Pterygota</taxon>
        <taxon>Neoptera</taxon>
        <taxon>Endopterygota</taxon>
        <taxon>Lepidoptera</taxon>
        <taxon>Glossata</taxon>
        <taxon>Ditrysia</taxon>
        <taxon>Bombycoidea</taxon>
        <taxon>Lasiocampidae</taxon>
        <taxon>Dendrolimus</taxon>
    </lineage>
</organism>
<dbReference type="Proteomes" id="UP000824533">
    <property type="component" value="Linkage Group LG28"/>
</dbReference>
<keyword evidence="2" id="KW-1185">Reference proteome</keyword>
<sequence length="163" mass="19252">MQDWLREYNVDFTPDNTKVELLSLIKRTQSEKIYTIDEMLKAAGHIVLRLPPYHPDLNPIELVWADVKNNLASNYINSSSDNKITIITRLFSELTPEKWQNCDDHVQKIENQYGNHDMRFDNVIDELIINVGNESDSGKDMEIEDIFYYYYYLTIGRKWTLLV</sequence>
<evidence type="ECO:0000313" key="2">
    <source>
        <dbReference type="Proteomes" id="UP000824533"/>
    </source>
</evidence>
<gene>
    <name evidence="1" type="ORF">K1T71_014305</name>
</gene>
<reference evidence="1 2" key="1">
    <citation type="journal article" date="2021" name="Front. Genet.">
        <title>Chromosome-Level Genome Assembly Reveals Significant Gene Expansion in the Toll and IMD Signaling Pathways of Dendrolimus kikuchii.</title>
        <authorList>
            <person name="Zhou J."/>
            <person name="Wu P."/>
            <person name="Xiong Z."/>
            <person name="Liu N."/>
            <person name="Zhao N."/>
            <person name="Ji M."/>
            <person name="Qiu Y."/>
            <person name="Yang B."/>
        </authorList>
    </citation>
    <scope>NUCLEOTIDE SEQUENCE [LARGE SCALE GENOMIC DNA]</scope>
    <source>
        <strain evidence="1">Ann1</strain>
    </source>
</reference>
<accession>A0ACC1CG02</accession>
<comment type="caution">
    <text evidence="1">The sequence shown here is derived from an EMBL/GenBank/DDBJ whole genome shotgun (WGS) entry which is preliminary data.</text>
</comment>
<protein>
    <submittedName>
        <fullName evidence="1">Uncharacterized protein</fullName>
    </submittedName>
</protein>
<evidence type="ECO:0000313" key="1">
    <source>
        <dbReference type="EMBL" id="KAJ0170377.1"/>
    </source>
</evidence>
<dbReference type="EMBL" id="CM034414">
    <property type="protein sequence ID" value="KAJ0170377.1"/>
    <property type="molecule type" value="Genomic_DNA"/>
</dbReference>
<proteinExistence type="predicted"/>